<dbReference type="PANTHER" id="PTHR11999:SF167">
    <property type="entry name" value="AROMATIC-L-AMINO-ACID DECARBOXYLASE"/>
    <property type="match status" value="1"/>
</dbReference>
<dbReference type="Pfam" id="PF00282">
    <property type="entry name" value="Pyridoxal_deC"/>
    <property type="match status" value="1"/>
</dbReference>
<evidence type="ECO:0000256" key="10">
    <source>
        <dbReference type="ARBA" id="ARBA00041275"/>
    </source>
</evidence>
<feature type="non-terminal residue" evidence="11">
    <location>
        <position position="1"/>
    </location>
</feature>
<evidence type="ECO:0000313" key="11">
    <source>
        <dbReference type="EMBL" id="AEQ17012.1"/>
    </source>
</evidence>
<comment type="cofactor">
    <cofactor evidence="1">
        <name>pyridoxal 5'-phosphate</name>
        <dbReference type="ChEBI" id="CHEBI:597326"/>
    </cofactor>
</comment>
<protein>
    <recommendedName>
        <fullName evidence="9">Aromatic-L-amino-acid decarboxylase</fullName>
        <ecNumber evidence="8">4.1.1.28</ecNumber>
    </recommendedName>
    <alternativeName>
        <fullName evidence="10">DOPA decarboxylase</fullName>
    </alternativeName>
</protein>
<dbReference type="GO" id="GO:0004058">
    <property type="term" value="F:aromatic-L-amino-acid decarboxylase activity"/>
    <property type="evidence" value="ECO:0007669"/>
    <property type="project" value="UniProtKB-EC"/>
</dbReference>
<dbReference type="InterPro" id="IPR015422">
    <property type="entry name" value="PyrdxlP-dep_Trfase_small"/>
</dbReference>
<dbReference type="GO" id="GO:0019752">
    <property type="term" value="P:carboxylic acid metabolic process"/>
    <property type="evidence" value="ECO:0007669"/>
    <property type="project" value="InterPro"/>
</dbReference>
<dbReference type="GO" id="GO:0005737">
    <property type="term" value="C:cytoplasm"/>
    <property type="evidence" value="ECO:0007669"/>
    <property type="project" value="TreeGrafter"/>
</dbReference>
<evidence type="ECO:0000256" key="6">
    <source>
        <dbReference type="ARBA" id="ARBA00037256"/>
    </source>
</evidence>
<keyword evidence="4" id="KW-0456">Lyase</keyword>
<keyword evidence="3" id="KW-0127">Catecholamine biosynthesis</keyword>
<evidence type="ECO:0000256" key="7">
    <source>
        <dbReference type="ARBA" id="ARBA00037889"/>
    </source>
</evidence>
<evidence type="ECO:0000256" key="9">
    <source>
        <dbReference type="ARBA" id="ARBA00040968"/>
    </source>
</evidence>
<dbReference type="Gene3D" id="1.20.1340.10">
    <property type="entry name" value="dopa decarboxylase, N-terminal domain"/>
    <property type="match status" value="1"/>
</dbReference>
<accession>G5E1M7</accession>
<keyword evidence="4" id="KW-0210">Decarboxylase</keyword>
<dbReference type="GO" id="GO:0006520">
    <property type="term" value="P:amino acid metabolic process"/>
    <property type="evidence" value="ECO:0007669"/>
    <property type="project" value="InterPro"/>
</dbReference>
<feature type="non-terminal residue" evidence="11">
    <location>
        <position position="102"/>
    </location>
</feature>
<comment type="subunit">
    <text evidence="2">Homodimer.</text>
</comment>
<evidence type="ECO:0000256" key="5">
    <source>
        <dbReference type="ARBA" id="ARBA00022898"/>
    </source>
</evidence>
<evidence type="ECO:0000256" key="8">
    <source>
        <dbReference type="ARBA" id="ARBA00038886"/>
    </source>
</evidence>
<name>G5E1M7_9PIPI</name>
<dbReference type="PRINTS" id="PR00800">
    <property type="entry name" value="YHDCRBOXLASE"/>
</dbReference>
<organism evidence="11">
    <name type="scientific">Pipa carvalhoi</name>
    <name type="common">Carvalho's Surinam toad</name>
    <dbReference type="NCBI Taxonomy" id="191480"/>
    <lineage>
        <taxon>Eukaryota</taxon>
        <taxon>Metazoa</taxon>
        <taxon>Chordata</taxon>
        <taxon>Craniata</taxon>
        <taxon>Vertebrata</taxon>
        <taxon>Euteleostomi</taxon>
        <taxon>Amphibia</taxon>
        <taxon>Batrachia</taxon>
        <taxon>Anura</taxon>
        <taxon>Pipoidea</taxon>
        <taxon>Pipidae</taxon>
        <taxon>Pipinae</taxon>
        <taxon>Pipa</taxon>
    </lineage>
</organism>
<keyword evidence="5" id="KW-0663">Pyridoxal phosphate</keyword>
<evidence type="ECO:0000256" key="4">
    <source>
        <dbReference type="ARBA" id="ARBA00022793"/>
    </source>
</evidence>
<dbReference type="GO" id="GO:0042423">
    <property type="term" value="P:catecholamine biosynthetic process"/>
    <property type="evidence" value="ECO:0007669"/>
    <property type="project" value="UniProtKB-KW"/>
</dbReference>
<sequence>DYLEQIESRQVFPDVEPGYLRPLIPDSAPEEGKIYDDIIKDVERVIMPGVTHWHSPFFAYFPTGNSYPALLADMLFVLRFAVCARTVESSHIQFAWKHIEEL</sequence>
<dbReference type="Gene3D" id="3.90.1150.10">
    <property type="entry name" value="Aspartate Aminotransferase, domain 1"/>
    <property type="match status" value="1"/>
</dbReference>
<evidence type="ECO:0000256" key="3">
    <source>
        <dbReference type="ARBA" id="ARBA00022584"/>
    </source>
</evidence>
<dbReference type="AlphaFoldDB" id="G5E1M7"/>
<dbReference type="EC" id="4.1.1.28" evidence="8"/>
<evidence type="ECO:0000256" key="1">
    <source>
        <dbReference type="ARBA" id="ARBA00001933"/>
    </source>
</evidence>
<comment type="pathway">
    <text evidence="7">Catecholamine biosynthesis; dopamine biosynthesis; dopamine from L-tyrosine: step 2/2.</text>
</comment>
<dbReference type="GO" id="GO:0042427">
    <property type="term" value="P:serotonin biosynthetic process"/>
    <property type="evidence" value="ECO:0007669"/>
    <property type="project" value="TreeGrafter"/>
</dbReference>
<comment type="function">
    <text evidence="6">Catalyzes the decarboxylation of L-3,4-dihydroxyphenylalanine (DOPA) to dopamine and L-5-hydroxytryptophan to serotonin.</text>
</comment>
<proteinExistence type="evidence at transcript level"/>
<dbReference type="PANTHER" id="PTHR11999">
    <property type="entry name" value="GROUP II PYRIDOXAL-5-PHOSPHATE DECARBOXYLASE"/>
    <property type="match status" value="1"/>
</dbReference>
<reference evidence="11" key="1">
    <citation type="submission" date="2011-09" db="EMBL/GenBank/DDBJ databases">
        <title>The odds of duplicate gene persistence after polyploidization.</title>
        <authorList>
            <person name="Chain F.J.J."/>
            <person name="Evans B.J."/>
            <person name="Dushoff J."/>
        </authorList>
    </citation>
    <scope>NUCLEOTIDE SEQUENCE</scope>
    <source>
        <tissue evidence="11">Liver</tissue>
    </source>
</reference>
<dbReference type="InterPro" id="IPR010977">
    <property type="entry name" value="Aromatic_deC"/>
</dbReference>
<dbReference type="EMBL" id="JP287291">
    <property type="protein sequence ID" value="AEQ17012.1"/>
    <property type="molecule type" value="mRNA"/>
</dbReference>
<evidence type="ECO:0000256" key="2">
    <source>
        <dbReference type="ARBA" id="ARBA00011738"/>
    </source>
</evidence>
<dbReference type="InterPro" id="IPR015424">
    <property type="entry name" value="PyrdxlP-dep_Trfase"/>
</dbReference>
<dbReference type="GO" id="GO:0030170">
    <property type="term" value="F:pyridoxal phosphate binding"/>
    <property type="evidence" value="ECO:0007669"/>
    <property type="project" value="InterPro"/>
</dbReference>
<dbReference type="InterPro" id="IPR002129">
    <property type="entry name" value="PyrdxlP-dep_de-COase"/>
</dbReference>
<dbReference type="SUPFAM" id="SSF53383">
    <property type="entry name" value="PLP-dependent transferases"/>
    <property type="match status" value="1"/>
</dbReference>